<name>A0A939ESF9_9HYPH</name>
<dbReference type="Proteomes" id="UP000664779">
    <property type="component" value="Unassembled WGS sequence"/>
</dbReference>
<accession>A0A939ESF9</accession>
<keyword evidence="2" id="KW-1185">Reference proteome</keyword>
<dbReference type="NCBIfam" id="TIGR03293">
    <property type="entry name" value="PhnG_redo"/>
    <property type="match status" value="1"/>
</dbReference>
<evidence type="ECO:0000313" key="1">
    <source>
        <dbReference type="EMBL" id="MBO0346773.1"/>
    </source>
</evidence>
<dbReference type="AlphaFoldDB" id="A0A939ESF9"/>
<proteinExistence type="predicted"/>
<gene>
    <name evidence="1" type="primary">phnG</name>
    <name evidence="1" type="ORF">J0X15_16220</name>
</gene>
<dbReference type="GO" id="GO:0016829">
    <property type="term" value="F:lyase activity"/>
    <property type="evidence" value="ECO:0007669"/>
    <property type="project" value="UniProtKB-KW"/>
</dbReference>
<dbReference type="Pfam" id="PF06754">
    <property type="entry name" value="PhnG"/>
    <property type="match status" value="1"/>
</dbReference>
<keyword evidence="1" id="KW-0456">Lyase</keyword>
<reference evidence="1" key="1">
    <citation type="submission" date="2021-03" db="EMBL/GenBank/DDBJ databases">
        <title>Roseibium sp. CAU 1637 isolated from Incheon.</title>
        <authorList>
            <person name="Kim W."/>
        </authorList>
    </citation>
    <scope>NUCLEOTIDE SEQUENCE</scope>
    <source>
        <strain evidence="1">CAU 1637</strain>
    </source>
</reference>
<sequence length="158" mass="16776">MASGPKPTPPSTPKTARQQAMALLASADPAQLTEMVDALPVSTAHEIVRPAETGLVMARGRMGGTGSPFNLGEVTVTRCVVRLSSGEVGSAYTLGRNKQHTRNAALCDALWQHPAHTVVIDSMIITPLAEMRDAARHLVKAETAATKVDFFTMVRGDD</sequence>
<protein>
    <submittedName>
        <fullName evidence="1">Phosphonate C-P lyase system protein PhnG</fullName>
    </submittedName>
</protein>
<dbReference type="EMBL" id="JAFLNF010000007">
    <property type="protein sequence ID" value="MBO0346773.1"/>
    <property type="molecule type" value="Genomic_DNA"/>
</dbReference>
<comment type="caution">
    <text evidence="1">The sequence shown here is derived from an EMBL/GenBank/DDBJ whole genome shotgun (WGS) entry which is preliminary data.</text>
</comment>
<dbReference type="GO" id="GO:0019634">
    <property type="term" value="P:organic phosphonate metabolic process"/>
    <property type="evidence" value="ECO:0007669"/>
    <property type="project" value="InterPro"/>
</dbReference>
<dbReference type="InterPro" id="IPR009609">
    <property type="entry name" value="Phosphonate_metab_PhnG"/>
</dbReference>
<dbReference type="GO" id="GO:0015716">
    <property type="term" value="P:organic phosphonate transport"/>
    <property type="evidence" value="ECO:0007669"/>
    <property type="project" value="InterPro"/>
</dbReference>
<organism evidence="1 2">
    <name type="scientific">Roseibium limicola</name>
    <dbReference type="NCBI Taxonomy" id="2816037"/>
    <lineage>
        <taxon>Bacteria</taxon>
        <taxon>Pseudomonadati</taxon>
        <taxon>Pseudomonadota</taxon>
        <taxon>Alphaproteobacteria</taxon>
        <taxon>Hyphomicrobiales</taxon>
        <taxon>Stappiaceae</taxon>
        <taxon>Roseibium</taxon>
    </lineage>
</organism>
<evidence type="ECO:0000313" key="2">
    <source>
        <dbReference type="Proteomes" id="UP000664779"/>
    </source>
</evidence>